<dbReference type="AlphaFoldDB" id="A0AA96JZG8"/>
<evidence type="ECO:0000256" key="1">
    <source>
        <dbReference type="SAM" id="Coils"/>
    </source>
</evidence>
<keyword evidence="2" id="KW-0812">Transmembrane</keyword>
<accession>A0AA96JZG8</accession>
<keyword evidence="6" id="KW-1185">Reference proteome</keyword>
<dbReference type="KEGG" id="nneo:PQG83_15370"/>
<keyword evidence="1" id="KW-0175">Coiled coil</keyword>
<name>A0AA96JZG8_9BACT</name>
<protein>
    <submittedName>
        <fullName evidence="5">Gldg family protein</fullName>
    </submittedName>
</protein>
<keyword evidence="2" id="KW-1133">Transmembrane helix</keyword>
<dbReference type="EMBL" id="CP116968">
    <property type="protein sequence ID" value="WNM61126.1"/>
    <property type="molecule type" value="Genomic_DNA"/>
</dbReference>
<feature type="domain" description="ABC-type uncharacterised transport system" evidence="3">
    <location>
        <begin position="176"/>
        <end position="501"/>
    </location>
</feature>
<keyword evidence="2" id="KW-0472">Membrane</keyword>
<reference evidence="5 6" key="1">
    <citation type="submission" date="2023-01" db="EMBL/GenBank/DDBJ databases">
        <title>Cultivation and genomic characterization of new, ubiquitous marine nitrite-oxidizing bacteria from the Nitrospirales.</title>
        <authorList>
            <person name="Mueller A.J."/>
            <person name="Daebeler A."/>
            <person name="Herbold C.W."/>
            <person name="Kirkegaard R.H."/>
            <person name="Daims H."/>
        </authorList>
    </citation>
    <scope>NUCLEOTIDE SEQUENCE [LARGE SCALE GENOMIC DNA]</scope>
    <source>
        <strain evidence="5 6">DK</strain>
    </source>
</reference>
<evidence type="ECO:0000256" key="2">
    <source>
        <dbReference type="SAM" id="Phobius"/>
    </source>
</evidence>
<proteinExistence type="predicted"/>
<organism evidence="5 6">
    <name type="scientific">Candidatus Nitrospira neomarina</name>
    <dbReference type="NCBI Taxonomy" id="3020899"/>
    <lineage>
        <taxon>Bacteria</taxon>
        <taxon>Pseudomonadati</taxon>
        <taxon>Nitrospirota</taxon>
        <taxon>Nitrospiria</taxon>
        <taxon>Nitrospirales</taxon>
        <taxon>Nitrospiraceae</taxon>
        <taxon>Nitrospira</taxon>
    </lineage>
</organism>
<sequence length="644" mass="70658">MMNKKVLTGSGLIMAAVLFGVFNMVSNAAFSTARFDLTEHGLYTLSEGTKNVLKSLKEPIALRFYLSKTLATGLPGIKSYATRVQEMLEEYAQVAGDQLYLEIIDPEPFSEEEDRAVAFGLQGIPLDGGSAQFYFGLAGTSSTDELEVISFFQPEREEFLEYDLTKMVHTLANPKKKVLGLLSTLPIDGGGGMPFMAQQGGGQPWLILSHIEQMFEVKKIETTAAAIPEEISVLMIVHPKSLSEATLYAIDQYVLRGGHAMIFVDPLAESDSGGGNPMNPMGGGGPRNSDMPALFAAWGLELVKGQVLGDLPLAKKVQVQQQNRLQVVDYPVWIDFRQEHFSDKDIVTAQVPSITVASAGIIRKKGETGTTVEPLIQSDEAAMQIESSRLSVMPDVSGLLNSYRPEGEKFIVAARVTGTVKTAFPDGKPKAAANTSENPNMASEAETQTQDHLTVSKGPINVIVVADTDILQDRFWVQVQNFFGQRIGIPNAGNGTFVTNALDNLTGSNDLISVRSRAGYSRPFTLLRMLQQEAEQRFRQKEQVLQEQLKATERKIQELQSQKPEGNAMILSVEQQEAMGQFRKELLQVRKELRGVQHELGKNIESVERWVKFINIGLVPLLIGIVGVWISSSGIRKKASPKAK</sequence>
<dbReference type="Proteomes" id="UP001302494">
    <property type="component" value="Chromosome"/>
</dbReference>
<gene>
    <name evidence="5" type="ORF">PQG83_15370</name>
</gene>
<dbReference type="Pfam" id="PF23357">
    <property type="entry name" value="DUF7088"/>
    <property type="match status" value="1"/>
</dbReference>
<dbReference type="InterPro" id="IPR055396">
    <property type="entry name" value="DUF7088"/>
</dbReference>
<dbReference type="InterPro" id="IPR019196">
    <property type="entry name" value="ABC_transp_unknown"/>
</dbReference>
<feature type="coiled-coil region" evidence="1">
    <location>
        <begin position="527"/>
        <end position="562"/>
    </location>
</feature>
<feature type="transmembrane region" description="Helical" evidence="2">
    <location>
        <begin position="610"/>
        <end position="630"/>
    </location>
</feature>
<evidence type="ECO:0000313" key="5">
    <source>
        <dbReference type="EMBL" id="WNM61126.1"/>
    </source>
</evidence>
<evidence type="ECO:0000313" key="6">
    <source>
        <dbReference type="Proteomes" id="UP001302494"/>
    </source>
</evidence>
<dbReference type="RefSeq" id="WP_312742841.1">
    <property type="nucleotide sequence ID" value="NZ_CP116968.1"/>
</dbReference>
<evidence type="ECO:0000259" key="4">
    <source>
        <dbReference type="Pfam" id="PF23357"/>
    </source>
</evidence>
<feature type="domain" description="DUF7088" evidence="4">
    <location>
        <begin position="40"/>
        <end position="139"/>
    </location>
</feature>
<dbReference type="Pfam" id="PF09822">
    <property type="entry name" value="ABC_transp_aux"/>
    <property type="match status" value="1"/>
</dbReference>
<evidence type="ECO:0000259" key="3">
    <source>
        <dbReference type="Pfam" id="PF09822"/>
    </source>
</evidence>